<sequence>MTEYNERVAEVSGELLQAIRGVLLAKKVQYDEYSAAVLWIRDLVDAREVPMFIDNHFEATVEKATFDGLPGSQGTVEGPYYVENAPLLTEKPYVMPMRDDEPGEAMVLSGQVLDLDGKPVPGALIDMWHAGNDGTYSSFVGDAPPLNLRCKLVTDDEGRFRIRTIRPQPYQIPTGGPTGRFLTMIGRHAWRPAHFHLKVSAEGHQLVTTQLYFRGGDWLEGDGDVSGAVKENLKIDVIRNEDKDLAALYALSTPFNSCEYTFHLRPAA</sequence>
<evidence type="ECO:0000256" key="2">
    <source>
        <dbReference type="ARBA" id="ARBA00022964"/>
    </source>
</evidence>
<protein>
    <submittedName>
        <fullName evidence="5">Catechol 1,2-dioxygenase</fullName>
    </submittedName>
</protein>
<evidence type="ECO:0000313" key="6">
    <source>
        <dbReference type="Proteomes" id="UP000501179"/>
    </source>
</evidence>
<evidence type="ECO:0000256" key="1">
    <source>
        <dbReference type="ARBA" id="ARBA00007825"/>
    </source>
</evidence>
<dbReference type="GO" id="GO:0008199">
    <property type="term" value="F:ferric iron binding"/>
    <property type="evidence" value="ECO:0007669"/>
    <property type="project" value="InterPro"/>
</dbReference>
<keyword evidence="3" id="KW-0560">Oxidoreductase</keyword>
<gene>
    <name evidence="5" type="ORF">HA039_02735</name>
</gene>
<dbReference type="InterPro" id="IPR050770">
    <property type="entry name" value="Intradiol_RC_Dioxygenase"/>
</dbReference>
<dbReference type="AlphaFoldDB" id="A0A6G9GT28"/>
<dbReference type="PANTHER" id="PTHR33711">
    <property type="entry name" value="DIOXYGENASE, PUTATIVE (AFU_ORTHOLOGUE AFUA_2G02910)-RELATED"/>
    <property type="match status" value="1"/>
</dbReference>
<organism evidence="5 6">
    <name type="scientific">Streptomyces liangshanensis</name>
    <dbReference type="NCBI Taxonomy" id="2717324"/>
    <lineage>
        <taxon>Bacteria</taxon>
        <taxon>Bacillati</taxon>
        <taxon>Actinomycetota</taxon>
        <taxon>Actinomycetes</taxon>
        <taxon>Kitasatosporales</taxon>
        <taxon>Streptomycetaceae</taxon>
        <taxon>Streptomyces</taxon>
    </lineage>
</organism>
<dbReference type="RefSeq" id="WP_167023192.1">
    <property type="nucleotide sequence ID" value="NZ_CP050177.1"/>
</dbReference>
<dbReference type="PROSITE" id="PS00083">
    <property type="entry name" value="INTRADIOL_DIOXYGENAS"/>
    <property type="match status" value="1"/>
</dbReference>
<dbReference type="Gene3D" id="2.60.130.10">
    <property type="entry name" value="Aromatic compound dioxygenase"/>
    <property type="match status" value="1"/>
</dbReference>
<dbReference type="InterPro" id="IPR015889">
    <property type="entry name" value="Intradiol_dOase_core"/>
</dbReference>
<proteinExistence type="inferred from homology"/>
<dbReference type="Proteomes" id="UP000501179">
    <property type="component" value="Chromosome"/>
</dbReference>
<dbReference type="GO" id="GO:0016702">
    <property type="term" value="F:oxidoreductase activity, acting on single donors with incorporation of molecular oxygen, incorporation of two atoms of oxygen"/>
    <property type="evidence" value="ECO:0007669"/>
    <property type="project" value="InterPro"/>
</dbReference>
<reference evidence="5 6" key="1">
    <citation type="submission" date="2020-03" db="EMBL/GenBank/DDBJ databases">
        <title>A novel species.</title>
        <authorList>
            <person name="Gao J."/>
        </authorList>
    </citation>
    <scope>NUCLEOTIDE SEQUENCE [LARGE SCALE GENOMIC DNA]</scope>
    <source>
        <strain evidence="5 6">QMT-12</strain>
    </source>
</reference>
<keyword evidence="2 5" id="KW-0223">Dioxygenase</keyword>
<comment type="similarity">
    <text evidence="1">Belongs to the intradiol ring-cleavage dioxygenase family.</text>
</comment>
<evidence type="ECO:0000313" key="5">
    <source>
        <dbReference type="EMBL" id="QIQ01354.1"/>
    </source>
</evidence>
<accession>A0A6G9GT28</accession>
<evidence type="ECO:0000259" key="4">
    <source>
        <dbReference type="PROSITE" id="PS00083"/>
    </source>
</evidence>
<dbReference type="InterPro" id="IPR000627">
    <property type="entry name" value="Intradiol_dOase_C"/>
</dbReference>
<dbReference type="SUPFAM" id="SSF49482">
    <property type="entry name" value="Aromatic compound dioxygenase"/>
    <property type="match status" value="1"/>
</dbReference>
<name>A0A6G9GT28_9ACTN</name>
<dbReference type="PANTHER" id="PTHR33711:SF7">
    <property type="entry name" value="INTRADIOL RING-CLEAVAGE DIOXYGENASES DOMAIN-CONTAINING PROTEIN-RELATED"/>
    <property type="match status" value="1"/>
</dbReference>
<feature type="domain" description="Intradiol ring-cleavage dioxygenases" evidence="4">
    <location>
        <begin position="108"/>
        <end position="136"/>
    </location>
</feature>
<evidence type="ECO:0000256" key="3">
    <source>
        <dbReference type="ARBA" id="ARBA00023002"/>
    </source>
</evidence>
<dbReference type="Pfam" id="PF00775">
    <property type="entry name" value="Dioxygenase_C"/>
    <property type="match status" value="1"/>
</dbReference>
<keyword evidence="6" id="KW-1185">Reference proteome</keyword>
<dbReference type="KEGG" id="slia:HA039_02735"/>
<dbReference type="EMBL" id="CP050177">
    <property type="protein sequence ID" value="QIQ01354.1"/>
    <property type="molecule type" value="Genomic_DNA"/>
</dbReference>